<dbReference type="GeneID" id="17279689"/>
<accession>A0A0D3KF81</accession>
<dbReference type="RefSeq" id="XP_005786845.1">
    <property type="nucleotide sequence ID" value="XM_005786788.1"/>
</dbReference>
<reference evidence="3" key="1">
    <citation type="journal article" date="2013" name="Nature">
        <title>Pan genome of the phytoplankton Emiliania underpins its global distribution.</title>
        <authorList>
            <person name="Read B.A."/>
            <person name="Kegel J."/>
            <person name="Klute M.J."/>
            <person name="Kuo A."/>
            <person name="Lefebvre S.C."/>
            <person name="Maumus F."/>
            <person name="Mayer C."/>
            <person name="Miller J."/>
            <person name="Monier A."/>
            <person name="Salamov A."/>
            <person name="Young J."/>
            <person name="Aguilar M."/>
            <person name="Claverie J.M."/>
            <person name="Frickenhaus S."/>
            <person name="Gonzalez K."/>
            <person name="Herman E.K."/>
            <person name="Lin Y.C."/>
            <person name="Napier J."/>
            <person name="Ogata H."/>
            <person name="Sarno A.F."/>
            <person name="Shmutz J."/>
            <person name="Schroeder D."/>
            <person name="de Vargas C."/>
            <person name="Verret F."/>
            <person name="von Dassow P."/>
            <person name="Valentin K."/>
            <person name="Van de Peer Y."/>
            <person name="Wheeler G."/>
            <person name="Dacks J.B."/>
            <person name="Delwiche C.F."/>
            <person name="Dyhrman S.T."/>
            <person name="Glockner G."/>
            <person name="John U."/>
            <person name="Richards T."/>
            <person name="Worden A.Z."/>
            <person name="Zhang X."/>
            <person name="Grigoriev I.V."/>
            <person name="Allen A.E."/>
            <person name="Bidle K."/>
            <person name="Borodovsky M."/>
            <person name="Bowler C."/>
            <person name="Brownlee C."/>
            <person name="Cock J.M."/>
            <person name="Elias M."/>
            <person name="Gladyshev V.N."/>
            <person name="Groth M."/>
            <person name="Guda C."/>
            <person name="Hadaegh A."/>
            <person name="Iglesias-Rodriguez M.D."/>
            <person name="Jenkins J."/>
            <person name="Jones B.M."/>
            <person name="Lawson T."/>
            <person name="Leese F."/>
            <person name="Lindquist E."/>
            <person name="Lobanov A."/>
            <person name="Lomsadze A."/>
            <person name="Malik S.B."/>
            <person name="Marsh M.E."/>
            <person name="Mackinder L."/>
            <person name="Mock T."/>
            <person name="Mueller-Roeber B."/>
            <person name="Pagarete A."/>
            <person name="Parker M."/>
            <person name="Probert I."/>
            <person name="Quesneville H."/>
            <person name="Raines C."/>
            <person name="Rensing S.A."/>
            <person name="Riano-Pachon D.M."/>
            <person name="Richier S."/>
            <person name="Rokitta S."/>
            <person name="Shiraiwa Y."/>
            <person name="Soanes D.M."/>
            <person name="van der Giezen M."/>
            <person name="Wahlund T.M."/>
            <person name="Williams B."/>
            <person name="Wilson W."/>
            <person name="Wolfe G."/>
            <person name="Wurch L.L."/>
        </authorList>
    </citation>
    <scope>NUCLEOTIDE SEQUENCE</scope>
</reference>
<evidence type="ECO:0000256" key="1">
    <source>
        <dbReference type="ARBA" id="ARBA00001962"/>
    </source>
</evidence>
<dbReference type="PANTHER" id="PTHR20883">
    <property type="entry name" value="PHYTANOYL-COA DIOXYGENASE DOMAIN CONTAINING 1"/>
    <property type="match status" value="1"/>
</dbReference>
<dbReference type="KEGG" id="ehx:EMIHUDRAFT_252909"/>
<dbReference type="EnsemblProtists" id="EOD34416">
    <property type="protein sequence ID" value="EOD34416"/>
    <property type="gene ID" value="EMIHUDRAFT_252909"/>
</dbReference>
<organism evidence="2 3">
    <name type="scientific">Emiliania huxleyi (strain CCMP1516)</name>
    <dbReference type="NCBI Taxonomy" id="280463"/>
    <lineage>
        <taxon>Eukaryota</taxon>
        <taxon>Haptista</taxon>
        <taxon>Haptophyta</taxon>
        <taxon>Prymnesiophyceae</taxon>
        <taxon>Isochrysidales</taxon>
        <taxon>Noelaerhabdaceae</taxon>
        <taxon>Emiliania</taxon>
    </lineage>
</organism>
<dbReference type="AlphaFoldDB" id="A0A0D3KF81"/>
<reference evidence="2" key="2">
    <citation type="submission" date="2024-10" db="UniProtKB">
        <authorList>
            <consortium name="EnsemblProtists"/>
        </authorList>
    </citation>
    <scope>IDENTIFICATION</scope>
</reference>
<dbReference type="Gene3D" id="2.60.120.620">
    <property type="entry name" value="q2cbj1_9rhob like domain"/>
    <property type="match status" value="1"/>
</dbReference>
<evidence type="ECO:0000313" key="3">
    <source>
        <dbReference type="Proteomes" id="UP000013827"/>
    </source>
</evidence>
<dbReference type="Pfam" id="PF05721">
    <property type="entry name" value="PhyH"/>
    <property type="match status" value="1"/>
</dbReference>
<dbReference type="GO" id="GO:0016491">
    <property type="term" value="F:oxidoreductase activity"/>
    <property type="evidence" value="ECO:0007669"/>
    <property type="project" value="UniProtKB-ARBA"/>
</dbReference>
<dbReference type="PaxDb" id="2903-EOD34416"/>
<comment type="cofactor">
    <cofactor evidence="1">
        <name>Fe cation</name>
        <dbReference type="ChEBI" id="CHEBI:24875"/>
    </cofactor>
</comment>
<dbReference type="InterPro" id="IPR008775">
    <property type="entry name" value="Phytyl_CoA_dOase-like"/>
</dbReference>
<keyword evidence="3" id="KW-1185">Reference proteome</keyword>
<name>A0A0D3KF81_EMIH1</name>
<dbReference type="HOGENOM" id="CLU_1052098_0_0_1"/>
<sequence length="265" mass="29216">CPESVAVAGVKGALIGGLLAPHGWRKEETLLVDDCLEHIRGASAWLARGFSWTEAHQAAFDAQGFLCLPRFLSRPALDYLRAAFDFTLAHRSDAVHPEWLLGLHEAAEGVCGAHGGCNWMWELATQPALLDMLRRHVGPDVVLFSTQLAFKPPACDGGGEAVPWHVDGDGRCRTVWLPLDDVDEGSGGLMVLPGRHAAGRAPFRRLRTASDVATFRFYHKYSLYEVDVSQAQRRPWASRTEPLEAEGLVREPCTGVSYEKRSYQL</sequence>
<proteinExistence type="predicted"/>
<evidence type="ECO:0000313" key="2">
    <source>
        <dbReference type="EnsemblProtists" id="EOD34416"/>
    </source>
</evidence>
<dbReference type="Proteomes" id="UP000013827">
    <property type="component" value="Unassembled WGS sequence"/>
</dbReference>
<dbReference type="GO" id="GO:0046872">
    <property type="term" value="F:metal ion binding"/>
    <property type="evidence" value="ECO:0007669"/>
    <property type="project" value="UniProtKB-ARBA"/>
</dbReference>
<protein>
    <submittedName>
        <fullName evidence="2">Uncharacterized protein</fullName>
    </submittedName>
</protein>
<dbReference type="SUPFAM" id="SSF51197">
    <property type="entry name" value="Clavaminate synthase-like"/>
    <property type="match status" value="1"/>
</dbReference>
<dbReference type="PANTHER" id="PTHR20883:SF48">
    <property type="entry name" value="ECTOINE DIOXYGENASE"/>
    <property type="match status" value="1"/>
</dbReference>